<dbReference type="NCBIfam" id="TIGR01451">
    <property type="entry name" value="B_ant_repeat"/>
    <property type="match status" value="1"/>
</dbReference>
<keyword evidence="1" id="KW-1133">Transmembrane helix</keyword>
<feature type="domain" description="DUF11" evidence="2">
    <location>
        <begin position="171"/>
        <end position="268"/>
    </location>
</feature>
<protein>
    <recommendedName>
        <fullName evidence="2">DUF11 domain-containing protein</fullName>
    </recommendedName>
</protein>
<feature type="transmembrane region" description="Helical" evidence="1">
    <location>
        <begin position="297"/>
        <end position="314"/>
    </location>
</feature>
<dbReference type="Gene3D" id="2.60.40.740">
    <property type="match status" value="1"/>
</dbReference>
<keyword evidence="1" id="KW-0812">Transmembrane</keyword>
<dbReference type="EMBL" id="PETS01000123">
    <property type="protein sequence ID" value="PIV50545.1"/>
    <property type="molecule type" value="Genomic_DNA"/>
</dbReference>
<dbReference type="AlphaFoldDB" id="A0A2M7DL93"/>
<accession>A0A2M7DL93</accession>
<dbReference type="InterPro" id="IPR051172">
    <property type="entry name" value="Chlamydia_OmcB"/>
</dbReference>
<feature type="non-terminal residue" evidence="3">
    <location>
        <position position="1"/>
    </location>
</feature>
<dbReference type="InterPro" id="IPR047589">
    <property type="entry name" value="DUF11_rpt"/>
</dbReference>
<dbReference type="SUPFAM" id="SSF117074">
    <property type="entry name" value="Hypothetical protein PA1324"/>
    <property type="match status" value="1"/>
</dbReference>
<evidence type="ECO:0000256" key="1">
    <source>
        <dbReference type="SAM" id="Phobius"/>
    </source>
</evidence>
<sequence>FNSSSTSTPIATTTTNANGYYGFANLTAGEYALSEVMLSGWTQMSAPAAIDLTAGENSPNNNFVNYYENIIEPICGDGIVNQEIEQCDGTAGIINHYICTQSCRLEYVPYCGDNIKNGAEQCDGTDGLVSGKTCNNQCVLTGGGGGGGAFIITNAHGFLPEVKGEEGKPILSIDKTVNADFANAGDVVEYSIKLINNGNLTAFNVVLSDELPNGFTSAIDNSKILTFSLGDILPGENRTTTYKVKISDNAPAGIYANLARASASNHDPIVDTVNLEVRKVETLGIELPATGFSLKEFLSIVLVIIIALGSITIGKKSYNNL</sequence>
<dbReference type="PANTHER" id="PTHR34819:SF3">
    <property type="entry name" value="CELL SURFACE PROTEIN"/>
    <property type="match status" value="1"/>
</dbReference>
<dbReference type="Proteomes" id="UP000228896">
    <property type="component" value="Unassembled WGS sequence"/>
</dbReference>
<dbReference type="Pfam" id="PF01345">
    <property type="entry name" value="DUF11"/>
    <property type="match status" value="1"/>
</dbReference>
<keyword evidence="1" id="KW-0472">Membrane</keyword>
<dbReference type="InterPro" id="IPR013783">
    <property type="entry name" value="Ig-like_fold"/>
</dbReference>
<dbReference type="PANTHER" id="PTHR34819">
    <property type="entry name" value="LARGE CYSTEINE-RICH PERIPLASMIC PROTEIN OMCB"/>
    <property type="match status" value="1"/>
</dbReference>
<evidence type="ECO:0000259" key="2">
    <source>
        <dbReference type="Pfam" id="PF01345"/>
    </source>
</evidence>
<dbReference type="Gene3D" id="2.60.40.10">
    <property type="entry name" value="Immunoglobulins"/>
    <property type="match status" value="1"/>
</dbReference>
<reference evidence="4" key="1">
    <citation type="submission" date="2017-09" db="EMBL/GenBank/DDBJ databases">
        <title>Depth-based differentiation of microbial function through sediment-hosted aquifers and enrichment of novel symbionts in the deep terrestrial subsurface.</title>
        <authorList>
            <person name="Probst A.J."/>
            <person name="Ladd B."/>
            <person name="Jarett J.K."/>
            <person name="Geller-Mcgrath D.E."/>
            <person name="Sieber C.M.K."/>
            <person name="Emerson J.B."/>
            <person name="Anantharaman K."/>
            <person name="Thomas B.C."/>
            <person name="Malmstrom R."/>
            <person name="Stieglmeier M."/>
            <person name="Klingl A."/>
            <person name="Woyke T."/>
            <person name="Ryan C.M."/>
            <person name="Banfield J.F."/>
        </authorList>
    </citation>
    <scope>NUCLEOTIDE SEQUENCE [LARGE SCALE GENOMIC DNA]</scope>
</reference>
<gene>
    <name evidence="3" type="ORF">COS18_04735</name>
</gene>
<evidence type="ECO:0000313" key="3">
    <source>
        <dbReference type="EMBL" id="PIV50545.1"/>
    </source>
</evidence>
<dbReference type="InterPro" id="IPR001434">
    <property type="entry name" value="OmcB-like_DUF11"/>
</dbReference>
<comment type="caution">
    <text evidence="3">The sequence shown here is derived from an EMBL/GenBank/DDBJ whole genome shotgun (WGS) entry which is preliminary data.</text>
</comment>
<proteinExistence type="predicted"/>
<evidence type="ECO:0000313" key="4">
    <source>
        <dbReference type="Proteomes" id="UP000228896"/>
    </source>
</evidence>
<organism evidence="3 4">
    <name type="scientific">Candidatus Falkowbacteria bacterium CG02_land_8_20_14_3_00_36_14</name>
    <dbReference type="NCBI Taxonomy" id="1974560"/>
    <lineage>
        <taxon>Bacteria</taxon>
        <taxon>Candidatus Falkowiibacteriota</taxon>
    </lineage>
</organism>
<name>A0A2M7DL93_9BACT</name>